<keyword evidence="3" id="KW-1185">Reference proteome</keyword>
<feature type="signal peptide" evidence="1">
    <location>
        <begin position="1"/>
        <end position="18"/>
    </location>
</feature>
<dbReference type="AlphaFoldDB" id="A0AAD8V809"/>
<reference evidence="2" key="1">
    <citation type="submission" date="2021-06" db="EMBL/GenBank/DDBJ databases">
        <title>Comparative genomics, transcriptomics and evolutionary studies reveal genomic signatures of adaptation to plant cell wall in hemibiotrophic fungi.</title>
        <authorList>
            <consortium name="DOE Joint Genome Institute"/>
            <person name="Baroncelli R."/>
            <person name="Diaz J.F."/>
            <person name="Benocci T."/>
            <person name="Peng M."/>
            <person name="Battaglia E."/>
            <person name="Haridas S."/>
            <person name="Andreopoulos W."/>
            <person name="Labutti K."/>
            <person name="Pangilinan J."/>
            <person name="Floch G.L."/>
            <person name="Makela M.R."/>
            <person name="Henrissat B."/>
            <person name="Grigoriev I.V."/>
            <person name="Crouch J.A."/>
            <person name="De Vries R.P."/>
            <person name="Sukno S.A."/>
            <person name="Thon M.R."/>
        </authorList>
    </citation>
    <scope>NUCLEOTIDE SEQUENCE</scope>
    <source>
        <strain evidence="2">CBS 125086</strain>
    </source>
</reference>
<evidence type="ECO:0000313" key="3">
    <source>
        <dbReference type="Proteomes" id="UP001230504"/>
    </source>
</evidence>
<keyword evidence="1" id="KW-0732">Signal</keyword>
<comment type="caution">
    <text evidence="2">The sequence shown here is derived from an EMBL/GenBank/DDBJ whole genome shotgun (WGS) entry which is preliminary data.</text>
</comment>
<accession>A0AAD8V809</accession>
<dbReference type="RefSeq" id="XP_060416283.1">
    <property type="nucleotide sequence ID" value="XM_060559932.1"/>
</dbReference>
<evidence type="ECO:0000256" key="1">
    <source>
        <dbReference type="SAM" id="SignalP"/>
    </source>
</evidence>
<dbReference type="GeneID" id="85444172"/>
<feature type="chain" id="PRO_5042041719" evidence="1">
    <location>
        <begin position="19"/>
        <end position="131"/>
    </location>
</feature>
<protein>
    <submittedName>
        <fullName evidence="2">Uncharacterized protein</fullName>
    </submittedName>
</protein>
<name>A0AAD8V809_9PEZI</name>
<dbReference type="EMBL" id="JAHLJV010000016">
    <property type="protein sequence ID" value="KAK1595236.1"/>
    <property type="molecule type" value="Genomic_DNA"/>
</dbReference>
<gene>
    <name evidence="2" type="ORF">LY79DRAFT_578046</name>
</gene>
<proteinExistence type="predicted"/>
<sequence length="131" mass="14140">MPLQIVAVLLGLTGDVFMLPSRGATERECSRGSWSAGRLRQGRVVCEVDYLDSKRDDTEEILMGGDQSLPCLDPRGSGAGIVDEMKMVPGTGLSLVVGLVSLSSRCTSSRSSYPCVVSVTQKEEEEKEKEK</sequence>
<dbReference type="Proteomes" id="UP001230504">
    <property type="component" value="Unassembled WGS sequence"/>
</dbReference>
<evidence type="ECO:0000313" key="2">
    <source>
        <dbReference type="EMBL" id="KAK1595236.1"/>
    </source>
</evidence>
<organism evidence="2 3">
    <name type="scientific">Colletotrichum navitas</name>
    <dbReference type="NCBI Taxonomy" id="681940"/>
    <lineage>
        <taxon>Eukaryota</taxon>
        <taxon>Fungi</taxon>
        <taxon>Dikarya</taxon>
        <taxon>Ascomycota</taxon>
        <taxon>Pezizomycotina</taxon>
        <taxon>Sordariomycetes</taxon>
        <taxon>Hypocreomycetidae</taxon>
        <taxon>Glomerellales</taxon>
        <taxon>Glomerellaceae</taxon>
        <taxon>Colletotrichum</taxon>
        <taxon>Colletotrichum graminicola species complex</taxon>
    </lineage>
</organism>